<reference evidence="1 2" key="1">
    <citation type="journal article" date="2017" name="Int. J. Syst. Evol. Microbiol.">
        <title>Macrococcus canis sp. nov., a skin bacterium associated with infections in dogs.</title>
        <authorList>
            <person name="Gobeli Brawand S."/>
            <person name="Cotting K."/>
            <person name="Gomez-Sanz E."/>
            <person name="Collaud A."/>
            <person name="Thomann A."/>
            <person name="Brodard I."/>
            <person name="Rodriguez-Campos S."/>
            <person name="Strauss C."/>
            <person name="Perreten V."/>
        </authorList>
    </citation>
    <scope>NUCLEOTIDE SEQUENCE [LARGE SCALE GENOMIC DNA]</scope>
    <source>
        <strain evidence="1 2">KM45013</strain>
    </source>
</reference>
<protein>
    <submittedName>
        <fullName evidence="1">Uncharacterized protein</fullName>
    </submittedName>
</protein>
<dbReference type="AlphaFoldDB" id="A0A1W7ACK0"/>
<dbReference type="STRING" id="1855823.MCCS_16540"/>
<dbReference type="KEGG" id="mcak:MCCS_16540"/>
<sequence length="62" mass="7265">MALFKATQDVNLDKEKQHVTKNDEIELTVKRAEEINKDFKAKYPKLAKGTDLFVRVEEKEDK</sequence>
<dbReference type="GeneID" id="35295761"/>
<evidence type="ECO:0000313" key="1">
    <source>
        <dbReference type="EMBL" id="ARQ07291.1"/>
    </source>
</evidence>
<name>A0A1W7ACK0_9STAP</name>
<dbReference type="Proteomes" id="UP000194154">
    <property type="component" value="Chromosome"/>
</dbReference>
<gene>
    <name evidence="1" type="ORF">MCCS_16540</name>
</gene>
<accession>A0A1W7ACK0</accession>
<organism evidence="1 2">
    <name type="scientific">Macrococcoides canis</name>
    <dbReference type="NCBI Taxonomy" id="1855823"/>
    <lineage>
        <taxon>Bacteria</taxon>
        <taxon>Bacillati</taxon>
        <taxon>Bacillota</taxon>
        <taxon>Bacilli</taxon>
        <taxon>Bacillales</taxon>
        <taxon>Staphylococcaceae</taxon>
        <taxon>Macrococcoides</taxon>
    </lineage>
</organism>
<dbReference type="EMBL" id="CP021059">
    <property type="protein sequence ID" value="ARQ07291.1"/>
    <property type="molecule type" value="Genomic_DNA"/>
</dbReference>
<keyword evidence="2" id="KW-1185">Reference proteome</keyword>
<evidence type="ECO:0000313" key="2">
    <source>
        <dbReference type="Proteomes" id="UP000194154"/>
    </source>
</evidence>
<dbReference type="OrthoDB" id="2237265at2"/>
<proteinExistence type="predicted"/>
<dbReference type="RefSeq" id="WP_086042860.1">
    <property type="nucleotide sequence ID" value="NZ_CBCRZA010000015.1"/>
</dbReference>